<dbReference type="EMBL" id="MU150246">
    <property type="protein sequence ID" value="KAF9465649.1"/>
    <property type="molecule type" value="Genomic_DNA"/>
</dbReference>
<sequence>MRFPTLVAFIALIAAPTTLASYTPYARLDSRSLNREGVARVHARHFAEAIIDVLERRWLEPFRRSQKPVTNNVPHPPGHALVRAKPLTDMVDTGTPPKSVLNSNAPHPPGHGLVRAKPLSEAVDPGHPEGHGLVRAKPLTGKIPKRS</sequence>
<comment type="caution">
    <text evidence="4">The sequence shown here is derived from an EMBL/GenBank/DDBJ whole genome shotgun (WGS) entry which is preliminary data.</text>
</comment>
<feature type="chain" id="PRO_5040653564" evidence="2">
    <location>
        <begin position="21"/>
        <end position="147"/>
    </location>
</feature>
<organism evidence="4 5">
    <name type="scientific">Collybia nuda</name>
    <dbReference type="NCBI Taxonomy" id="64659"/>
    <lineage>
        <taxon>Eukaryota</taxon>
        <taxon>Fungi</taxon>
        <taxon>Dikarya</taxon>
        <taxon>Basidiomycota</taxon>
        <taxon>Agaricomycotina</taxon>
        <taxon>Agaricomycetes</taxon>
        <taxon>Agaricomycetidae</taxon>
        <taxon>Agaricales</taxon>
        <taxon>Tricholomatineae</taxon>
        <taxon>Clitocybaceae</taxon>
        <taxon>Collybia</taxon>
    </lineage>
</organism>
<gene>
    <name evidence="3" type="ORF">BDZ94DRAFT_1306989</name>
    <name evidence="4" type="ORF">BDZ94DRAFT_1306991</name>
</gene>
<evidence type="ECO:0000256" key="1">
    <source>
        <dbReference type="SAM" id="MobiDB-lite"/>
    </source>
</evidence>
<evidence type="ECO:0000313" key="3">
    <source>
        <dbReference type="EMBL" id="KAF9465649.1"/>
    </source>
</evidence>
<feature type="signal peptide" evidence="2">
    <location>
        <begin position="1"/>
        <end position="20"/>
    </location>
</feature>
<evidence type="ECO:0000313" key="5">
    <source>
        <dbReference type="Proteomes" id="UP000807353"/>
    </source>
</evidence>
<keyword evidence="2" id="KW-0732">Signal</keyword>
<feature type="region of interest" description="Disordered" evidence="1">
    <location>
        <begin position="89"/>
        <end position="147"/>
    </location>
</feature>
<reference evidence="4" key="1">
    <citation type="submission" date="2020-11" db="EMBL/GenBank/DDBJ databases">
        <authorList>
            <consortium name="DOE Joint Genome Institute"/>
            <person name="Ahrendt S."/>
            <person name="Riley R."/>
            <person name="Andreopoulos W."/>
            <person name="Labutti K."/>
            <person name="Pangilinan J."/>
            <person name="Ruiz-Duenas F.J."/>
            <person name="Barrasa J.M."/>
            <person name="Sanchez-Garcia M."/>
            <person name="Camarero S."/>
            <person name="Miyauchi S."/>
            <person name="Serrano A."/>
            <person name="Linde D."/>
            <person name="Babiker R."/>
            <person name="Drula E."/>
            <person name="Ayuso-Fernandez I."/>
            <person name="Pacheco R."/>
            <person name="Padilla G."/>
            <person name="Ferreira P."/>
            <person name="Barriuso J."/>
            <person name="Kellner H."/>
            <person name="Castanera R."/>
            <person name="Alfaro M."/>
            <person name="Ramirez L."/>
            <person name="Pisabarro A.G."/>
            <person name="Kuo A."/>
            <person name="Tritt A."/>
            <person name="Lipzen A."/>
            <person name="He G."/>
            <person name="Yan M."/>
            <person name="Ng V."/>
            <person name="Cullen D."/>
            <person name="Martin F."/>
            <person name="Rosso M.-N."/>
            <person name="Henrissat B."/>
            <person name="Hibbett D."/>
            <person name="Martinez A.T."/>
            <person name="Grigoriev I.V."/>
        </authorList>
    </citation>
    <scope>NUCLEOTIDE SEQUENCE</scope>
    <source>
        <strain evidence="4">CBS 247.69</strain>
    </source>
</reference>
<protein>
    <submittedName>
        <fullName evidence="4">Uncharacterized protein</fullName>
    </submittedName>
</protein>
<dbReference type="Proteomes" id="UP000807353">
    <property type="component" value="Unassembled WGS sequence"/>
</dbReference>
<evidence type="ECO:0000313" key="4">
    <source>
        <dbReference type="EMBL" id="KAF9465651.1"/>
    </source>
</evidence>
<proteinExistence type="predicted"/>
<name>A0A9P6CGT7_9AGAR</name>
<accession>A0A9P6CGT7</accession>
<evidence type="ECO:0000256" key="2">
    <source>
        <dbReference type="SAM" id="SignalP"/>
    </source>
</evidence>
<dbReference type="AlphaFoldDB" id="A0A9P6CGT7"/>
<keyword evidence="5" id="KW-1185">Reference proteome</keyword>
<dbReference type="EMBL" id="MU150246">
    <property type="protein sequence ID" value="KAF9465651.1"/>
    <property type="molecule type" value="Genomic_DNA"/>
</dbReference>